<reference evidence="1 2" key="1">
    <citation type="journal article" date="2019" name="Nat. Ecol. Evol.">
        <title>Megaphylogeny resolves global patterns of mushroom evolution.</title>
        <authorList>
            <person name="Varga T."/>
            <person name="Krizsan K."/>
            <person name="Foldi C."/>
            <person name="Dima B."/>
            <person name="Sanchez-Garcia M."/>
            <person name="Sanchez-Ramirez S."/>
            <person name="Szollosi G.J."/>
            <person name="Szarkandi J.G."/>
            <person name="Papp V."/>
            <person name="Albert L."/>
            <person name="Andreopoulos W."/>
            <person name="Angelini C."/>
            <person name="Antonin V."/>
            <person name="Barry K.W."/>
            <person name="Bougher N.L."/>
            <person name="Buchanan P."/>
            <person name="Buyck B."/>
            <person name="Bense V."/>
            <person name="Catcheside P."/>
            <person name="Chovatia M."/>
            <person name="Cooper J."/>
            <person name="Damon W."/>
            <person name="Desjardin D."/>
            <person name="Finy P."/>
            <person name="Geml J."/>
            <person name="Haridas S."/>
            <person name="Hughes K."/>
            <person name="Justo A."/>
            <person name="Karasinski D."/>
            <person name="Kautmanova I."/>
            <person name="Kiss B."/>
            <person name="Kocsube S."/>
            <person name="Kotiranta H."/>
            <person name="LaButti K.M."/>
            <person name="Lechner B.E."/>
            <person name="Liimatainen K."/>
            <person name="Lipzen A."/>
            <person name="Lukacs Z."/>
            <person name="Mihaltcheva S."/>
            <person name="Morgado L.N."/>
            <person name="Niskanen T."/>
            <person name="Noordeloos M.E."/>
            <person name="Ohm R.A."/>
            <person name="Ortiz-Santana B."/>
            <person name="Ovrebo C."/>
            <person name="Racz N."/>
            <person name="Riley R."/>
            <person name="Savchenko A."/>
            <person name="Shiryaev A."/>
            <person name="Soop K."/>
            <person name="Spirin V."/>
            <person name="Szebenyi C."/>
            <person name="Tomsovsky M."/>
            <person name="Tulloss R.E."/>
            <person name="Uehling J."/>
            <person name="Grigoriev I.V."/>
            <person name="Vagvolgyi C."/>
            <person name="Papp T."/>
            <person name="Martin F.M."/>
            <person name="Miettinen O."/>
            <person name="Hibbett D.S."/>
            <person name="Nagy L.G."/>
        </authorList>
    </citation>
    <scope>NUCLEOTIDE SEQUENCE [LARGE SCALE GENOMIC DNA]</scope>
    <source>
        <strain evidence="1 2">NL-1719</strain>
    </source>
</reference>
<evidence type="ECO:0000313" key="2">
    <source>
        <dbReference type="Proteomes" id="UP000308600"/>
    </source>
</evidence>
<organism evidence="1 2">
    <name type="scientific">Pluteus cervinus</name>
    <dbReference type="NCBI Taxonomy" id="181527"/>
    <lineage>
        <taxon>Eukaryota</taxon>
        <taxon>Fungi</taxon>
        <taxon>Dikarya</taxon>
        <taxon>Basidiomycota</taxon>
        <taxon>Agaricomycotina</taxon>
        <taxon>Agaricomycetes</taxon>
        <taxon>Agaricomycetidae</taxon>
        <taxon>Agaricales</taxon>
        <taxon>Pluteineae</taxon>
        <taxon>Pluteaceae</taxon>
        <taxon>Pluteus</taxon>
    </lineage>
</organism>
<keyword evidence="2" id="KW-1185">Reference proteome</keyword>
<dbReference type="EMBL" id="ML208269">
    <property type="protein sequence ID" value="TFK74223.1"/>
    <property type="molecule type" value="Genomic_DNA"/>
</dbReference>
<evidence type="ECO:0000313" key="1">
    <source>
        <dbReference type="EMBL" id="TFK74223.1"/>
    </source>
</evidence>
<accession>A0ACD3B859</accession>
<dbReference type="Proteomes" id="UP000308600">
    <property type="component" value="Unassembled WGS sequence"/>
</dbReference>
<gene>
    <name evidence="1" type="ORF">BDN72DRAFT_833525</name>
</gene>
<protein>
    <submittedName>
        <fullName evidence="1">Uncharacterized protein</fullName>
    </submittedName>
</protein>
<proteinExistence type="predicted"/>
<name>A0ACD3B859_9AGAR</name>
<sequence>MHSPFTNLPLEIFEQIINILEPTELLVLAKTCRQFNALSIRQFFLLHKVDNPSKLFQGTLELSFLPREEDSVGLELTHKDPTTFNDAGGNTFEGLAVAFDIMTIEHLHCIIHHSTPDPYPLTRYLNVLRRVIWAVRRLQHIGRVTLKLEMGGYLLITHEDERSIIRQWKEVMGTLLNLLVEKGCENLEVSHGTFPLRPLQDMFILNVDPLPGRQNILQRTKSLFTRKSKPISPTMKDTDAIGTPTVDRQAVRFFRDSLDLIHLSKSARDSSRLRHLEISSRVLLHPPCSHWTYSILQTSNLTSLSLYMIYEASLTHMLSWLLLPIRSQLRELSIELCSRLPSAAPLIDLIVGLRALTHLKLADPVPEVYGHKLPITSKVFPRSKNAPVLPNLVSLHAFSDWIQLLCLGSSPRPTVTSLSLAEVTDHTTSTYPCSQSQPPSRPNLQYLYIMPRTFREFHFDLSFNVLQPILESSAFPFALSNFRVALDLRRYSVTHHMSRDAIRWGGADPRDFKSTTPVITSGSSAGAPPRLRPTRPPRKRAQRPSGYELYDRITELVVYDSGFFQQHQSKIFCQFFSMWEGVKRVEFRASRWKDEDVKVLIKEARVCSRNIREFVLREKVYAVDDFEGDGRVDEEQI</sequence>